<reference evidence="6 7" key="1">
    <citation type="submission" date="2019-07" db="EMBL/GenBank/DDBJ databases">
        <title>Whole genome shotgun sequence of Segetibacter aerophilus NBRC 106135.</title>
        <authorList>
            <person name="Hosoyama A."/>
            <person name="Uohara A."/>
            <person name="Ohji S."/>
            <person name="Ichikawa N."/>
        </authorList>
    </citation>
    <scope>NUCLEOTIDE SEQUENCE [LARGE SCALE GENOMIC DNA]</scope>
    <source>
        <strain evidence="6 7">NBRC 106135</strain>
    </source>
</reference>
<dbReference type="Pfam" id="PF00034">
    <property type="entry name" value="Cytochrom_C"/>
    <property type="match status" value="1"/>
</dbReference>
<keyword evidence="3 4" id="KW-0408">Iron</keyword>
<evidence type="ECO:0000313" key="7">
    <source>
        <dbReference type="Proteomes" id="UP000321513"/>
    </source>
</evidence>
<dbReference type="Gene3D" id="2.120.10.30">
    <property type="entry name" value="TolB, C-terminal domain"/>
    <property type="match status" value="1"/>
</dbReference>
<dbReference type="InterPro" id="IPR013427">
    <property type="entry name" value="Haem-bd_dom_put"/>
</dbReference>
<dbReference type="InterPro" id="IPR036909">
    <property type="entry name" value="Cyt_c-like_dom_sf"/>
</dbReference>
<sequence>MRSKGKLSIKLFLTLAVVILVGVYSTTIKKIGFSAPEDVNPKVQKLKLQPNFKAEHLYSPSEAGNGSWVAMAFDDKGRMITSDQYGYLYRLTIPPVGADTNTNKIKVEKLEIKVEGDTSSSKIKMGFAHGLLYAFNSLYVMVNNNPTPPATMNRGSGLYRLQDTDGDDQFDKITLLKALVTPGGEHGPHSIILAPDKQSIYVVSGNHTDVPEMDAYRLPKTWKEDNLFPLIKDPNGHANDRYAPGGWIANVNPDGSKWELISAGYRNTFDIAFNVDDELFGYDSDMEWDFGMPWYRPTRICHVTSGSEYGWRTGNSKWSPSYPDNLPPVLNVGQGSPTNLISVKNARFPEKFRRSLFAFDWSFGIIYSVQLKPDGSSYKADAEVFASGSPLPLTDGIIGPDGALYFLTGGRRLDSDLYRVYYGDNTSSNAPLTSNLTPAQKQAQNTRKQLEAFHGNPDPKAISTAWPQLKNSDRFIRYAARIAVEHQPVAEWQEKALSEKDPQILTQAMIALARTGGSDLKARMINALATINFSQLPEPQKIDVVRAFELIVLRMGKPEGAAYAKMVGYLNPQYPAKTNELNRILAKVLVNVEAPGAVSKTMALMATAKDDDNGQKTFTNSADLVGRNPQYGLDIAGMLAKTPPAQKIYYATVLSEAKTGWTPALSEKYFQWYKTAFTFKGGNSYIGFIDRARKMALANVPKDKVEHYTAISGNDLLITNGRRVAVVGNPKGPGRDWKMEDALAVVNSDSTNRDFANGRMLFGAALCSTCHSMKGEGGGAVGPDLSQLGTRFSDRDILESIILPSKVISDQYAATDFHMKDGTTITGRLKNEENGKYYVSMNPFSPQTLQVIQKKDVANTNLSNVSIMFPGTINRLNKEEVKDLLAYLKSGGNKNHEVYKPKANKATTASVK</sequence>
<comment type="caution">
    <text evidence="6">The sequence shown here is derived from an EMBL/GenBank/DDBJ whole genome shotgun (WGS) entry which is preliminary data.</text>
</comment>
<dbReference type="InterPro" id="IPR011042">
    <property type="entry name" value="6-blade_b-propeller_TolB-like"/>
</dbReference>
<keyword evidence="1 4" id="KW-0349">Heme</keyword>
<dbReference type="SUPFAM" id="SSF46626">
    <property type="entry name" value="Cytochrome c"/>
    <property type="match status" value="1"/>
</dbReference>
<proteinExistence type="predicted"/>
<dbReference type="GO" id="GO:0046872">
    <property type="term" value="F:metal ion binding"/>
    <property type="evidence" value="ECO:0007669"/>
    <property type="project" value="UniProtKB-KW"/>
</dbReference>
<dbReference type="InterPro" id="IPR009056">
    <property type="entry name" value="Cyt_c-like_dom"/>
</dbReference>
<evidence type="ECO:0000259" key="5">
    <source>
        <dbReference type="PROSITE" id="PS51007"/>
    </source>
</evidence>
<dbReference type="PANTHER" id="PTHR33546:SF1">
    <property type="entry name" value="LARGE, MULTIFUNCTIONAL SECRETED PROTEIN"/>
    <property type="match status" value="1"/>
</dbReference>
<dbReference type="AlphaFoldDB" id="A0A512BA41"/>
<protein>
    <recommendedName>
        <fullName evidence="5">Cytochrome c domain-containing protein</fullName>
    </recommendedName>
</protein>
<dbReference type="GO" id="GO:0009055">
    <property type="term" value="F:electron transfer activity"/>
    <property type="evidence" value="ECO:0007669"/>
    <property type="project" value="InterPro"/>
</dbReference>
<dbReference type="Proteomes" id="UP000321513">
    <property type="component" value="Unassembled WGS sequence"/>
</dbReference>
<feature type="domain" description="Cytochrome c" evidence="5">
    <location>
        <begin position="753"/>
        <end position="892"/>
    </location>
</feature>
<dbReference type="Gene3D" id="1.10.760.10">
    <property type="entry name" value="Cytochrome c-like domain"/>
    <property type="match status" value="1"/>
</dbReference>
<evidence type="ECO:0000256" key="3">
    <source>
        <dbReference type="ARBA" id="ARBA00023004"/>
    </source>
</evidence>
<dbReference type="GO" id="GO:0020037">
    <property type="term" value="F:heme binding"/>
    <property type="evidence" value="ECO:0007669"/>
    <property type="project" value="InterPro"/>
</dbReference>
<dbReference type="EMBL" id="BJYT01000004">
    <property type="protein sequence ID" value="GEO08799.1"/>
    <property type="molecule type" value="Genomic_DNA"/>
</dbReference>
<evidence type="ECO:0000256" key="4">
    <source>
        <dbReference type="PROSITE-ProRule" id="PRU00433"/>
    </source>
</evidence>
<dbReference type="PANTHER" id="PTHR33546">
    <property type="entry name" value="LARGE, MULTIFUNCTIONAL SECRETED PROTEIN-RELATED"/>
    <property type="match status" value="1"/>
</dbReference>
<accession>A0A512BA41</accession>
<dbReference type="RefSeq" id="WP_147202866.1">
    <property type="nucleotide sequence ID" value="NZ_BJYT01000004.1"/>
</dbReference>
<organism evidence="6 7">
    <name type="scientific">Segetibacter aerophilus</name>
    <dbReference type="NCBI Taxonomy" id="670293"/>
    <lineage>
        <taxon>Bacteria</taxon>
        <taxon>Pseudomonadati</taxon>
        <taxon>Bacteroidota</taxon>
        <taxon>Chitinophagia</taxon>
        <taxon>Chitinophagales</taxon>
        <taxon>Chitinophagaceae</taxon>
        <taxon>Segetibacter</taxon>
    </lineage>
</organism>
<dbReference type="NCBIfam" id="TIGR02603">
    <property type="entry name" value="CxxCH_TIGR02603"/>
    <property type="match status" value="1"/>
</dbReference>
<keyword evidence="7" id="KW-1185">Reference proteome</keyword>
<dbReference type="SUPFAM" id="SSF50952">
    <property type="entry name" value="Soluble quinoprotein glucose dehydrogenase"/>
    <property type="match status" value="1"/>
</dbReference>
<evidence type="ECO:0000256" key="2">
    <source>
        <dbReference type="ARBA" id="ARBA00022723"/>
    </source>
</evidence>
<dbReference type="PROSITE" id="PS51007">
    <property type="entry name" value="CYTC"/>
    <property type="match status" value="1"/>
</dbReference>
<gene>
    <name evidence="6" type="ORF">SAE01_12950</name>
</gene>
<evidence type="ECO:0000256" key="1">
    <source>
        <dbReference type="ARBA" id="ARBA00022617"/>
    </source>
</evidence>
<dbReference type="OrthoDB" id="627427at2"/>
<keyword evidence="2 4" id="KW-0479">Metal-binding</keyword>
<dbReference type="InterPro" id="IPR011041">
    <property type="entry name" value="Quinoprot_gluc/sorb_DH_b-prop"/>
</dbReference>
<name>A0A512BA41_9BACT</name>
<evidence type="ECO:0000313" key="6">
    <source>
        <dbReference type="EMBL" id="GEO08799.1"/>
    </source>
</evidence>